<feature type="domain" description="PD-(D/E)XK endonuclease-like" evidence="1">
    <location>
        <begin position="635"/>
        <end position="902"/>
    </location>
</feature>
<proteinExistence type="predicted"/>
<dbReference type="EMBL" id="BKCG01000001">
    <property type="protein sequence ID" value="GER58571.1"/>
    <property type="molecule type" value="Genomic_DNA"/>
</dbReference>
<dbReference type="SUPFAM" id="SSF52980">
    <property type="entry name" value="Restriction endonuclease-like"/>
    <property type="match status" value="1"/>
</dbReference>
<dbReference type="InterPro" id="IPR038726">
    <property type="entry name" value="PDDEXK_AddAB-type"/>
</dbReference>
<dbReference type="InterPro" id="IPR011604">
    <property type="entry name" value="PDDEXK-like_dom_sf"/>
</dbReference>
<dbReference type="Pfam" id="PF12705">
    <property type="entry name" value="PDDEXK_1"/>
    <property type="match status" value="1"/>
</dbReference>
<dbReference type="RefSeq" id="WP_151672642.1">
    <property type="nucleotide sequence ID" value="NZ_BKCG01000001.1"/>
</dbReference>
<organism evidence="2 3">
    <name type="scientific">Patiriisocius marinus</name>
    <dbReference type="NCBI Taxonomy" id="1397112"/>
    <lineage>
        <taxon>Bacteria</taxon>
        <taxon>Pseudomonadati</taxon>
        <taxon>Bacteroidota</taxon>
        <taxon>Flavobacteriia</taxon>
        <taxon>Flavobacteriales</taxon>
        <taxon>Flavobacteriaceae</taxon>
        <taxon>Patiriisocius</taxon>
    </lineage>
</organism>
<dbReference type="InterPro" id="IPR027417">
    <property type="entry name" value="P-loop_NTPase"/>
</dbReference>
<dbReference type="InterPro" id="IPR011335">
    <property type="entry name" value="Restrct_endonuc-II-like"/>
</dbReference>
<evidence type="ECO:0000313" key="2">
    <source>
        <dbReference type="EMBL" id="GER58571.1"/>
    </source>
</evidence>
<protein>
    <recommendedName>
        <fullName evidence="1">PD-(D/E)XK endonuclease-like domain-containing protein</fullName>
    </recommendedName>
</protein>
<dbReference type="SUPFAM" id="SSF52540">
    <property type="entry name" value="P-loop containing nucleoside triphosphate hydrolases"/>
    <property type="match status" value="1"/>
</dbReference>
<gene>
    <name evidence="2" type="ORF">ULMA_06790</name>
</gene>
<name>A0A5J4IYB2_9FLAO</name>
<evidence type="ECO:0000259" key="1">
    <source>
        <dbReference type="Pfam" id="PF12705"/>
    </source>
</evidence>
<dbReference type="OrthoDB" id="9762792at2"/>
<evidence type="ECO:0000313" key="3">
    <source>
        <dbReference type="Proteomes" id="UP000326509"/>
    </source>
</evidence>
<sequence>MISFLEETLKHLKNKHEDLADLTLILPSKRAGGFIKNYLKQKADTTFLAPKIISIETFIEQIANLKIVDNTSLLFKSYEAYLTIDSIQEKESFESYSGWASTLLGDFNEIDRYLLDTTPFFNYLGDIQEINHWYVKDEKTELIKNYLSFWNSLNEFYNCLSSSLLKDDLGYQGLVYRKAAEDVEHYLEASPSKKHVFIGFNALNTAEQTIVQELLENENNEIIWDIDAYFLDDYQHSASMFLRAYRKDWKHYKEHPFNFVGNTFEKPKNINIVSAQKNIDQLKHVGDILANSSKEILDKTAIVLADESLLIPLLHSLPPNIENVNITMGVPLKHTPAARFFELLLEVQSKKLPHYYYKDVIGLLRHPLASLLIPASQTIITSLHKDNTTHLDVTELLKKADESSKEILKLCFRPWKTNNEAISSCVQIIDIAKNIKEISELQSLALFEVHTIFIKISALQERYAYLESLKTVTSLYSELIDSTTLDYQGDAYQGLQIMGVLESRVLDFENIIITSVNEGTLPAGKSNASFITYDLKSQYKLPRYTEKDAIYTYHFTHLIQRAKNITLLYNTQSEGLNTGEKSRFITQLETAPCKGHNYSYSVLAPEIKLKPTTLKTYEKSPAVLERLKEIARNGFSPSSLTSYVRNPIDFYYRKVLEIKDLDEVEETVAANTMGTIVHNALENLYQPFINKFLTIEGLKSTKKLIEKEVIKQFKNEFNGGDFSKGKNLLIFEVAKQYIANFINFEIQELTNGQSIKIVQLEQRMEIALDVPHLGYPVKLGGTVDRVDLYNGQLRIIDYKTGKVDQKNVTITEWESLNDTYDQSKAYQVLAYASMYFNKQEFENATAGIISFKNLKSGFIPFGTKASSRGKIDTLISTDVLTKFKKQLILLIAEICNPEIPFIEKEI</sequence>
<dbReference type="AlphaFoldDB" id="A0A5J4IYB2"/>
<comment type="caution">
    <text evidence="2">The sequence shown here is derived from an EMBL/GenBank/DDBJ whole genome shotgun (WGS) entry which is preliminary data.</text>
</comment>
<reference evidence="2 3" key="1">
    <citation type="submission" date="2019-08" db="EMBL/GenBank/DDBJ databases">
        <title>Draft genome sequence of Ulvibacter marinus type strain NBRC 109484.</title>
        <authorList>
            <person name="Kawano K."/>
            <person name="Ushijima N."/>
            <person name="Kihara M."/>
            <person name="Itoh H."/>
        </authorList>
    </citation>
    <scope>NUCLEOTIDE SEQUENCE [LARGE SCALE GENOMIC DNA]</scope>
    <source>
        <strain evidence="2 3">NBRC 109484</strain>
    </source>
</reference>
<keyword evidence="3" id="KW-1185">Reference proteome</keyword>
<dbReference type="Gene3D" id="3.90.320.10">
    <property type="match status" value="1"/>
</dbReference>
<dbReference type="Proteomes" id="UP000326509">
    <property type="component" value="Unassembled WGS sequence"/>
</dbReference>
<accession>A0A5J4IYB2</accession>